<feature type="transmembrane region" description="Helical" evidence="3">
    <location>
        <begin position="244"/>
        <end position="265"/>
    </location>
</feature>
<keyword evidence="3" id="KW-1133">Transmembrane helix</keyword>
<dbReference type="Pfam" id="PF07690">
    <property type="entry name" value="MFS_1"/>
    <property type="match status" value="1"/>
</dbReference>
<protein>
    <submittedName>
        <fullName evidence="4">Aspyridones efflux protein</fullName>
    </submittedName>
</protein>
<dbReference type="AlphaFoldDB" id="A0A401GXV8"/>
<organism evidence="4 5">
    <name type="scientific">Sparassis crispa</name>
    <dbReference type="NCBI Taxonomy" id="139825"/>
    <lineage>
        <taxon>Eukaryota</taxon>
        <taxon>Fungi</taxon>
        <taxon>Dikarya</taxon>
        <taxon>Basidiomycota</taxon>
        <taxon>Agaricomycotina</taxon>
        <taxon>Agaricomycetes</taxon>
        <taxon>Polyporales</taxon>
        <taxon>Sparassidaceae</taxon>
        <taxon>Sparassis</taxon>
    </lineage>
</organism>
<accession>A0A401GXV8</accession>
<dbReference type="InterPro" id="IPR050327">
    <property type="entry name" value="Proton-linked_MCT"/>
</dbReference>
<feature type="transmembrane region" description="Helical" evidence="3">
    <location>
        <begin position="334"/>
        <end position="357"/>
    </location>
</feature>
<keyword evidence="5" id="KW-1185">Reference proteome</keyword>
<dbReference type="GeneID" id="38783975"/>
<comment type="caution">
    <text evidence="4">The sequence shown here is derived from an EMBL/GenBank/DDBJ whole genome shotgun (WGS) entry which is preliminary data.</text>
</comment>
<dbReference type="PANTHER" id="PTHR11360">
    <property type="entry name" value="MONOCARBOXYLATE TRANSPORTER"/>
    <property type="match status" value="1"/>
</dbReference>
<feature type="transmembrane region" description="Helical" evidence="3">
    <location>
        <begin position="397"/>
        <end position="418"/>
    </location>
</feature>
<evidence type="ECO:0000256" key="2">
    <source>
        <dbReference type="ARBA" id="ARBA00006727"/>
    </source>
</evidence>
<gene>
    <name evidence="4" type="ORF">SCP_1003050</name>
</gene>
<evidence type="ECO:0000256" key="3">
    <source>
        <dbReference type="SAM" id="Phobius"/>
    </source>
</evidence>
<dbReference type="RefSeq" id="XP_027617971.1">
    <property type="nucleotide sequence ID" value="XM_027762170.1"/>
</dbReference>
<dbReference type="GO" id="GO:0022857">
    <property type="term" value="F:transmembrane transporter activity"/>
    <property type="evidence" value="ECO:0007669"/>
    <property type="project" value="InterPro"/>
</dbReference>
<feature type="transmembrane region" description="Helical" evidence="3">
    <location>
        <begin position="197"/>
        <end position="218"/>
    </location>
</feature>
<feature type="transmembrane region" description="Helical" evidence="3">
    <location>
        <begin position="277"/>
        <end position="295"/>
    </location>
</feature>
<dbReference type="InterPro" id="IPR036259">
    <property type="entry name" value="MFS_trans_sf"/>
</dbReference>
<evidence type="ECO:0000313" key="4">
    <source>
        <dbReference type="EMBL" id="GBE87058.1"/>
    </source>
</evidence>
<dbReference type="SUPFAM" id="SSF103473">
    <property type="entry name" value="MFS general substrate transporter"/>
    <property type="match status" value="1"/>
</dbReference>
<feature type="transmembrane region" description="Helical" evidence="3">
    <location>
        <begin position="55"/>
        <end position="83"/>
    </location>
</feature>
<dbReference type="InterPro" id="IPR011701">
    <property type="entry name" value="MFS"/>
</dbReference>
<evidence type="ECO:0000256" key="1">
    <source>
        <dbReference type="ARBA" id="ARBA00004141"/>
    </source>
</evidence>
<name>A0A401GXV8_9APHY</name>
<proteinExistence type="inferred from homology"/>
<dbReference type="OrthoDB" id="6509908at2759"/>
<keyword evidence="3" id="KW-0472">Membrane</keyword>
<feature type="transmembrane region" description="Helical" evidence="3">
    <location>
        <begin position="130"/>
        <end position="153"/>
    </location>
</feature>
<comment type="subcellular location">
    <subcellularLocation>
        <location evidence="1">Membrane</location>
        <topology evidence="1">Multi-pass membrane protein</topology>
    </subcellularLocation>
</comment>
<feature type="transmembrane region" description="Helical" evidence="3">
    <location>
        <begin position="165"/>
        <end position="185"/>
    </location>
</feature>
<dbReference type="Gene3D" id="1.20.1250.20">
    <property type="entry name" value="MFS general substrate transporter like domains"/>
    <property type="match status" value="1"/>
</dbReference>
<dbReference type="PANTHER" id="PTHR11360:SF177">
    <property type="entry name" value="RIBOFLAVIN TRANSPORTER MCH5"/>
    <property type="match status" value="1"/>
</dbReference>
<reference evidence="4 5" key="1">
    <citation type="journal article" date="2018" name="Sci. Rep.">
        <title>Genome sequence of the cauliflower mushroom Sparassis crispa (Hanabiratake) and its association with beneficial usage.</title>
        <authorList>
            <person name="Kiyama R."/>
            <person name="Furutani Y."/>
            <person name="Kawaguchi K."/>
            <person name="Nakanishi T."/>
        </authorList>
    </citation>
    <scope>NUCLEOTIDE SEQUENCE [LARGE SCALE GENOMIC DNA]</scope>
</reference>
<feature type="transmembrane region" description="Helical" evidence="3">
    <location>
        <begin position="369"/>
        <end position="391"/>
    </location>
</feature>
<dbReference type="InParanoid" id="A0A401GXV8"/>
<feature type="transmembrane region" description="Helical" evidence="3">
    <location>
        <begin position="95"/>
        <end position="118"/>
    </location>
</feature>
<evidence type="ECO:0000313" key="5">
    <source>
        <dbReference type="Proteomes" id="UP000287166"/>
    </source>
</evidence>
<keyword evidence="3" id="KW-0812">Transmembrane</keyword>
<dbReference type="Proteomes" id="UP000287166">
    <property type="component" value="Unassembled WGS sequence"/>
</dbReference>
<feature type="transmembrane region" description="Helical" evidence="3">
    <location>
        <begin position="307"/>
        <end position="328"/>
    </location>
</feature>
<sequence>MGNDSGSILEAQSAISLPVSISTVGRENAAASPAETLGVDEMVSDDAFPDGGLTAWLTVFGAFLALFSSFGQMSAFGTFQSWYAAHQLQHMNADAISWIGSIQLWVFFFSGGFIGRIFDFLMATSVATKYYQFILTQGILFGLGVGLLFYPALAAISTHFSKRRATALGIASVGSGIGGTVYPILLQRLFVRLNFAWGVRISGFICLALCAVSVCTITSHPRPQPRNRSARSWFDVKMLHDKPFILLICGSCFIALGLFTPSFYLVSYATAHGVPTATAFSLLAILNGGSVLGRLAPTPLADTYGRLALLVPCTFLAGLTTLVLWSLAHTLAPLVVYAALYGVFSGAFNALIVPCVAQISDVRAVGSRIGLLYSVISFPSLAGGPVAGALLKAGNSYTGLIMLSGTSVVVGSAFMMWAKLAIDRRVFASV</sequence>
<comment type="similarity">
    <text evidence="2">Belongs to the major facilitator superfamily. Monocarboxylate porter (TC 2.A.1.13) family.</text>
</comment>
<dbReference type="EMBL" id="BFAD01000010">
    <property type="protein sequence ID" value="GBE87058.1"/>
    <property type="molecule type" value="Genomic_DNA"/>
</dbReference>
<dbReference type="GO" id="GO:0016020">
    <property type="term" value="C:membrane"/>
    <property type="evidence" value="ECO:0007669"/>
    <property type="project" value="UniProtKB-SubCell"/>
</dbReference>